<dbReference type="RefSeq" id="WP_150696026.1">
    <property type="nucleotide sequence ID" value="NZ_CABPRZ010000003.1"/>
</dbReference>
<proteinExistence type="predicted"/>
<accession>A0A5E4T1N1</accession>
<dbReference type="Pfam" id="PF06545">
    <property type="entry name" value="AllG"/>
    <property type="match status" value="1"/>
</dbReference>
<dbReference type="Gene3D" id="3.90.1700.10">
    <property type="entry name" value="v583 domain like"/>
    <property type="match status" value="1"/>
</dbReference>
<dbReference type="Proteomes" id="UP000414233">
    <property type="component" value="Unassembled WGS sequence"/>
</dbReference>
<keyword evidence="2" id="KW-1185">Reference proteome</keyword>
<dbReference type="Gene3D" id="3.40.50.720">
    <property type="entry name" value="NAD(P)-binding Rossmann-like Domain"/>
    <property type="match status" value="1"/>
</dbReference>
<evidence type="ECO:0000313" key="1">
    <source>
        <dbReference type="EMBL" id="VVD81705.1"/>
    </source>
</evidence>
<evidence type="ECO:0008006" key="3">
    <source>
        <dbReference type="Google" id="ProtNLM"/>
    </source>
</evidence>
<reference evidence="1 2" key="1">
    <citation type="submission" date="2019-08" db="EMBL/GenBank/DDBJ databases">
        <authorList>
            <person name="Peeters C."/>
        </authorList>
    </citation>
    <scope>NUCLEOTIDE SEQUENCE [LARGE SCALE GENOMIC DNA]</scope>
    <source>
        <strain evidence="1 2">LMG 30175</strain>
    </source>
</reference>
<dbReference type="OrthoDB" id="6193532at2"/>
<dbReference type="InterPro" id="IPR024033">
    <property type="entry name" value="OXTCase_su_AllG_h-dom"/>
</dbReference>
<organism evidence="1 2">
    <name type="scientific">Pandoraea terrae</name>
    <dbReference type="NCBI Taxonomy" id="1537710"/>
    <lineage>
        <taxon>Bacteria</taxon>
        <taxon>Pseudomonadati</taxon>
        <taxon>Pseudomonadota</taxon>
        <taxon>Betaproteobacteria</taxon>
        <taxon>Burkholderiales</taxon>
        <taxon>Burkholderiaceae</taxon>
        <taxon>Pandoraea</taxon>
    </lineage>
</organism>
<name>A0A5E4T1N1_9BURK</name>
<dbReference type="Gene3D" id="1.10.10.660">
    <property type="entry name" value="conserved protein of unknown function from Enterococcus faecalis V583"/>
    <property type="match status" value="1"/>
</dbReference>
<protein>
    <recommendedName>
        <fullName evidence="3">DUF1116 domain-containing protein</fullName>
    </recommendedName>
</protein>
<sequence length="479" mass="49989">MANSLLNDKISVVNVGVEGFLHSVTDHGGAALHLDWRPAGDGDPALSWAVAGIAADADDADAPGARVDAANARAAQQMILAQPMLVDIALHARDVWPEMGRTLLHAGAPVAWERMCGPMQGAMIGALLYEGWAKSADTARAMLASGEIAFASCHDWQAVGPMSGIISPSMPLFVVRNATDGNVAYTNMSEGIGRVLRFGANSEEVLDRLRWIERVLAPGLKVAVNAIDGGIELKPIQSQALLMGDEVHSRNSAATLLFFAAIAVPLIESDFDRAGVREILNFVGNTSQFFLNLSMASCKATMDAAHGIEGSSIVTAMARNGVTTAIRVSGLGARWFEAPSDKPVGLYFPGFSGDDANSDLGDSAITETTGFGGFSLAASPALVQLVGGTVTEAVSYSQEMYDITHTRNPAMSLPLLDFLGAPTGIDIRRVVETGIRPVITTGIAHREAGVGQIGAGIVRAPMGCFSAAAMALAQSYGVA</sequence>
<dbReference type="Gene3D" id="3.90.1710.10">
    <property type="entry name" value="Enterococcus faecalis V583 domain"/>
    <property type="match status" value="1"/>
</dbReference>
<evidence type="ECO:0000313" key="2">
    <source>
        <dbReference type="Proteomes" id="UP000414233"/>
    </source>
</evidence>
<dbReference type="InterPro" id="IPR009499">
    <property type="entry name" value="AllG-like"/>
</dbReference>
<gene>
    <name evidence="1" type="ORF">PTE30175_01098</name>
</gene>
<dbReference type="AlphaFoldDB" id="A0A5E4T1N1"/>
<dbReference type="EMBL" id="CABPRZ010000003">
    <property type="protein sequence ID" value="VVD81705.1"/>
    <property type="molecule type" value="Genomic_DNA"/>
</dbReference>